<evidence type="ECO:0000313" key="3">
    <source>
        <dbReference type="Proteomes" id="UP001610335"/>
    </source>
</evidence>
<dbReference type="CDD" id="cd02440">
    <property type="entry name" value="AdoMet_MTases"/>
    <property type="match status" value="1"/>
</dbReference>
<dbReference type="Gene3D" id="3.40.50.150">
    <property type="entry name" value="Vaccinia Virus protein VP39"/>
    <property type="match status" value="1"/>
</dbReference>
<evidence type="ECO:0000259" key="1">
    <source>
        <dbReference type="Pfam" id="PF08242"/>
    </source>
</evidence>
<feature type="domain" description="Methyltransferase type 12" evidence="1">
    <location>
        <begin position="58"/>
        <end position="163"/>
    </location>
</feature>
<organism evidence="2 3">
    <name type="scientific">Aspergillus cavernicola</name>
    <dbReference type="NCBI Taxonomy" id="176166"/>
    <lineage>
        <taxon>Eukaryota</taxon>
        <taxon>Fungi</taxon>
        <taxon>Dikarya</taxon>
        <taxon>Ascomycota</taxon>
        <taxon>Pezizomycotina</taxon>
        <taxon>Eurotiomycetes</taxon>
        <taxon>Eurotiomycetidae</taxon>
        <taxon>Eurotiales</taxon>
        <taxon>Aspergillaceae</taxon>
        <taxon>Aspergillus</taxon>
        <taxon>Aspergillus subgen. Nidulantes</taxon>
    </lineage>
</organism>
<proteinExistence type="predicted"/>
<dbReference type="InterPro" id="IPR013217">
    <property type="entry name" value="Methyltransf_12"/>
</dbReference>
<sequence length="291" mass="33213">MSAPCYKQTRRDKSSYLLRSVETDEHERLDTQHRMNLHMMHQNILHPSIPKNFERVADIATGNGTWLFDLIKARKEDPESSNTKTRYHGFDISPALFPKENHPALSSADLDFSRHDFYKPFPEEHIGQYDLVHARHLSLAVPIPDLDLAVKNITSLLKPGGHIQWEEYDYRDQLANCPPSKMTDTWHVILAWVADHGYSMTFSSAVHDAVKAAGLDMIEQRQFTTGGLPFCEDHRMTLLYAFDTGIPRRCLKAQGGSDEEVEGIVGECLEEWESGVLLDYYLSRVVARKGD</sequence>
<keyword evidence="2" id="KW-0808">Transferase</keyword>
<comment type="caution">
    <text evidence="2">The sequence shown here is derived from an EMBL/GenBank/DDBJ whole genome shotgun (WGS) entry which is preliminary data.</text>
</comment>
<name>A0ABR4I7V1_9EURO</name>
<protein>
    <submittedName>
        <fullName evidence="2">S-adenosyl-L-methionine-dependent methyltransferase</fullName>
    </submittedName>
</protein>
<dbReference type="Pfam" id="PF08242">
    <property type="entry name" value="Methyltransf_12"/>
    <property type="match status" value="1"/>
</dbReference>
<dbReference type="GO" id="GO:0032259">
    <property type="term" value="P:methylation"/>
    <property type="evidence" value="ECO:0007669"/>
    <property type="project" value="UniProtKB-KW"/>
</dbReference>
<evidence type="ECO:0000313" key="2">
    <source>
        <dbReference type="EMBL" id="KAL2823825.1"/>
    </source>
</evidence>
<reference evidence="2 3" key="1">
    <citation type="submission" date="2024-07" db="EMBL/GenBank/DDBJ databases">
        <title>Section-level genome sequencing and comparative genomics of Aspergillus sections Usti and Cavernicolus.</title>
        <authorList>
            <consortium name="Lawrence Berkeley National Laboratory"/>
            <person name="Nybo J.L."/>
            <person name="Vesth T.C."/>
            <person name="Theobald S."/>
            <person name="Frisvad J.C."/>
            <person name="Larsen T.O."/>
            <person name="Kjaerboelling I."/>
            <person name="Rothschild-Mancinelli K."/>
            <person name="Lyhne E.K."/>
            <person name="Kogle M.E."/>
            <person name="Barry K."/>
            <person name="Clum A."/>
            <person name="Na H."/>
            <person name="Ledsgaard L."/>
            <person name="Lin J."/>
            <person name="Lipzen A."/>
            <person name="Kuo A."/>
            <person name="Riley R."/>
            <person name="Mondo S."/>
            <person name="LaButti K."/>
            <person name="Haridas S."/>
            <person name="Pangalinan J."/>
            <person name="Salamov A.A."/>
            <person name="Simmons B.A."/>
            <person name="Magnuson J.K."/>
            <person name="Chen J."/>
            <person name="Drula E."/>
            <person name="Henrissat B."/>
            <person name="Wiebenga A."/>
            <person name="Lubbers R.J."/>
            <person name="Gomes A.C."/>
            <person name="Makela M.R."/>
            <person name="Stajich J."/>
            <person name="Grigoriev I.V."/>
            <person name="Mortensen U.H."/>
            <person name="De vries R.P."/>
            <person name="Baker S.E."/>
            <person name="Andersen M.R."/>
        </authorList>
    </citation>
    <scope>NUCLEOTIDE SEQUENCE [LARGE SCALE GENOMIC DNA]</scope>
    <source>
        <strain evidence="2 3">CBS 600.67</strain>
    </source>
</reference>
<gene>
    <name evidence="2" type="ORF">BDW59DRAFT_162987</name>
</gene>
<accession>A0ABR4I7V1</accession>
<dbReference type="Proteomes" id="UP001610335">
    <property type="component" value="Unassembled WGS sequence"/>
</dbReference>
<keyword evidence="2" id="KW-0489">Methyltransferase</keyword>
<keyword evidence="3" id="KW-1185">Reference proteome</keyword>
<dbReference type="EMBL" id="JBFXLS010000049">
    <property type="protein sequence ID" value="KAL2823825.1"/>
    <property type="molecule type" value="Genomic_DNA"/>
</dbReference>
<dbReference type="PANTHER" id="PTHR43591:SF50">
    <property type="entry name" value="METHYLTRANSFERASE DOMAIN-CONTAINING PROTEIN-RELATED"/>
    <property type="match status" value="1"/>
</dbReference>
<dbReference type="PANTHER" id="PTHR43591">
    <property type="entry name" value="METHYLTRANSFERASE"/>
    <property type="match status" value="1"/>
</dbReference>
<dbReference type="InterPro" id="IPR029063">
    <property type="entry name" value="SAM-dependent_MTases_sf"/>
</dbReference>
<dbReference type="GO" id="GO:0008168">
    <property type="term" value="F:methyltransferase activity"/>
    <property type="evidence" value="ECO:0007669"/>
    <property type="project" value="UniProtKB-KW"/>
</dbReference>
<dbReference type="SUPFAM" id="SSF53335">
    <property type="entry name" value="S-adenosyl-L-methionine-dependent methyltransferases"/>
    <property type="match status" value="1"/>
</dbReference>